<dbReference type="AlphaFoldDB" id="A0A2C9KY16"/>
<dbReference type="VEuPathDB" id="VectorBase:BGLAX_028258"/>
<dbReference type="VEuPathDB" id="VectorBase:BGLB024864"/>
<evidence type="ECO:0000313" key="1">
    <source>
        <dbReference type="EnsemblMetazoa" id="BGLB024864-PA"/>
    </source>
</evidence>
<dbReference type="KEGG" id="bgt:106078709"/>
<gene>
    <name evidence="1" type="primary">106078709</name>
</gene>
<reference evidence="1" key="1">
    <citation type="submission" date="2020-05" db="UniProtKB">
        <authorList>
            <consortium name="EnsemblMetazoa"/>
        </authorList>
    </citation>
    <scope>IDENTIFICATION</scope>
    <source>
        <strain evidence="1">BB02</strain>
    </source>
</reference>
<proteinExistence type="predicted"/>
<dbReference type="Proteomes" id="UP000076420">
    <property type="component" value="Unassembled WGS sequence"/>
</dbReference>
<name>A0A2C9KY16_BIOGL</name>
<accession>A0A2C9KY16</accession>
<evidence type="ECO:0000313" key="2">
    <source>
        <dbReference type="Proteomes" id="UP000076420"/>
    </source>
</evidence>
<dbReference type="EnsemblMetazoa" id="BGLB024864-RA">
    <property type="protein sequence ID" value="BGLB024864-PA"/>
    <property type="gene ID" value="BGLB024864"/>
</dbReference>
<organism evidence="1 2">
    <name type="scientific">Biomphalaria glabrata</name>
    <name type="common">Bloodfluke planorb</name>
    <name type="synonym">Freshwater snail</name>
    <dbReference type="NCBI Taxonomy" id="6526"/>
    <lineage>
        <taxon>Eukaryota</taxon>
        <taxon>Metazoa</taxon>
        <taxon>Spiralia</taxon>
        <taxon>Lophotrochozoa</taxon>
        <taxon>Mollusca</taxon>
        <taxon>Gastropoda</taxon>
        <taxon>Heterobranchia</taxon>
        <taxon>Euthyneura</taxon>
        <taxon>Panpulmonata</taxon>
        <taxon>Hygrophila</taxon>
        <taxon>Lymnaeoidea</taxon>
        <taxon>Planorbidae</taxon>
        <taxon>Biomphalaria</taxon>
    </lineage>
</organism>
<protein>
    <submittedName>
        <fullName evidence="1">Uncharacterized protein</fullName>
    </submittedName>
</protein>
<sequence>MLFYIGQSMNVVLYCVYGSIFRRELKRIVRPYCPDLCQEIVAQEEISNASDMSSKQKEDFIAEMDKEIEMSEIDADDDLDETFRDFHSTNEPPESFRSITRFSVSMIGSTYAEPIG</sequence>